<evidence type="ECO:0000313" key="2">
    <source>
        <dbReference type="Proteomes" id="UP000829647"/>
    </source>
</evidence>
<dbReference type="PANTHER" id="PTHR36529:SF1">
    <property type="entry name" value="GLYCOSYLTRANSFERASE"/>
    <property type="match status" value="1"/>
</dbReference>
<dbReference type="Gene3D" id="3.90.550.10">
    <property type="entry name" value="Spore Coat Polysaccharide Biosynthesis Protein SpsA, Chain A"/>
    <property type="match status" value="1"/>
</dbReference>
<accession>A0ABY4JDI0</accession>
<evidence type="ECO:0000313" key="1">
    <source>
        <dbReference type="EMBL" id="UPL50640.1"/>
    </source>
</evidence>
<name>A0ABY4JDI0_9BACT</name>
<reference evidence="1 2" key="1">
    <citation type="submission" date="2022-04" db="EMBL/GenBank/DDBJ databases">
        <title>Hymenobacter sp. isolated from the air.</title>
        <authorList>
            <person name="Won M."/>
            <person name="Lee C.-M."/>
            <person name="Woen H.-Y."/>
            <person name="Kwon S.-W."/>
        </authorList>
    </citation>
    <scope>NUCLEOTIDE SEQUENCE [LARGE SCALE GENOMIC DNA]</scope>
    <source>
        <strain evidence="2">5516 S-25</strain>
    </source>
</reference>
<dbReference type="InterPro" id="IPR018641">
    <property type="entry name" value="Trfase_1_rSAM/seldom-assoc"/>
</dbReference>
<dbReference type="Pfam" id="PF09837">
    <property type="entry name" value="DUF2064"/>
    <property type="match status" value="1"/>
</dbReference>
<dbReference type="Proteomes" id="UP000829647">
    <property type="component" value="Chromosome"/>
</dbReference>
<dbReference type="RefSeq" id="WP_247976635.1">
    <property type="nucleotide sequence ID" value="NZ_CP095848.1"/>
</dbReference>
<dbReference type="EMBL" id="CP095848">
    <property type="protein sequence ID" value="UPL50640.1"/>
    <property type="molecule type" value="Genomic_DNA"/>
</dbReference>
<organism evidence="1 2">
    <name type="scientific">Hymenobacter sublimis</name>
    <dbReference type="NCBI Taxonomy" id="2933777"/>
    <lineage>
        <taxon>Bacteria</taxon>
        <taxon>Pseudomonadati</taxon>
        <taxon>Bacteroidota</taxon>
        <taxon>Cytophagia</taxon>
        <taxon>Cytophagales</taxon>
        <taxon>Hymenobacteraceae</taxon>
        <taxon>Hymenobacter</taxon>
    </lineage>
</organism>
<dbReference type="NCBIfam" id="TIGR04282">
    <property type="entry name" value="glyco_like_cofC"/>
    <property type="match status" value="1"/>
</dbReference>
<dbReference type="SUPFAM" id="SSF53448">
    <property type="entry name" value="Nucleotide-diphospho-sugar transferases"/>
    <property type="match status" value="1"/>
</dbReference>
<dbReference type="InterPro" id="IPR029044">
    <property type="entry name" value="Nucleotide-diphossugar_trans"/>
</dbReference>
<gene>
    <name evidence="1" type="ORF">MWH26_07005</name>
</gene>
<keyword evidence="2" id="KW-1185">Reference proteome</keyword>
<protein>
    <submittedName>
        <fullName evidence="1">TIGR04282 family arsenosugar biosynthesis glycosyltransferase</fullName>
    </submittedName>
</protein>
<sequence length="218" mass="23446">MNNDFVAPPALNHLIVFARLPEMGRVKTRLAADIGAELALSIYRQLLAHTRAVVAPLPVHKTVWLAEAGPAADLTDEWPGYEQLAQPPGDLGEKMQAAFAHDFDRQAAAVVIIGTDCPGLTTAHLTNAFEALRTHDVVLGPATDGGYYLLGMKQLWPSLFTGKSWSTDTVCSATVADAQQLGLRLQLLSELSDIDTGADLRAWETSTGKTFGQGLRVL</sequence>
<proteinExistence type="predicted"/>
<dbReference type="PANTHER" id="PTHR36529">
    <property type="entry name" value="SLL1095 PROTEIN"/>
    <property type="match status" value="1"/>
</dbReference>